<dbReference type="AlphaFoldDB" id="A0A9X3ENE4"/>
<evidence type="ECO:0000313" key="2">
    <source>
        <dbReference type="EMBL" id="MCY0965863.1"/>
    </source>
</evidence>
<keyword evidence="3" id="KW-1185">Reference proteome</keyword>
<accession>A0A9X3ENE4</accession>
<dbReference type="PROSITE" id="PS51257">
    <property type="entry name" value="PROKAR_LIPOPROTEIN"/>
    <property type="match status" value="1"/>
</dbReference>
<comment type="caution">
    <text evidence="2">The sequence shown here is derived from an EMBL/GenBank/DDBJ whole genome shotgun (WGS) entry which is preliminary data.</text>
</comment>
<dbReference type="InterPro" id="IPR011042">
    <property type="entry name" value="6-blade_b-propeller_TolB-like"/>
</dbReference>
<feature type="domain" description="BPP" evidence="1">
    <location>
        <begin position="15"/>
        <end position="308"/>
    </location>
</feature>
<name>A0A9X3ENE4_9GAMM</name>
<dbReference type="Gene3D" id="2.120.10.30">
    <property type="entry name" value="TolB, C-terminal domain"/>
    <property type="match status" value="2"/>
</dbReference>
<gene>
    <name evidence="2" type="ORF">OUO13_11745</name>
</gene>
<dbReference type="PROSITE" id="PS51662">
    <property type="entry name" value="BP_PHYTASE"/>
    <property type="match status" value="2"/>
</dbReference>
<organism evidence="2 3">
    <name type="scientific">Parathalassolituus penaei</name>
    <dbReference type="NCBI Taxonomy" id="2997323"/>
    <lineage>
        <taxon>Bacteria</taxon>
        <taxon>Pseudomonadati</taxon>
        <taxon>Pseudomonadota</taxon>
        <taxon>Gammaproteobacteria</taxon>
        <taxon>Oceanospirillales</taxon>
        <taxon>Oceanospirillaceae</taxon>
        <taxon>Parathalassolituus</taxon>
    </lineage>
</organism>
<feature type="domain" description="BPP" evidence="1">
    <location>
        <begin position="309"/>
        <end position="632"/>
    </location>
</feature>
<dbReference type="InterPro" id="IPR003431">
    <property type="entry name" value="B-propeller_Phytase"/>
</dbReference>
<evidence type="ECO:0000259" key="1">
    <source>
        <dbReference type="PROSITE" id="PS51662"/>
    </source>
</evidence>
<dbReference type="Pfam" id="PF02333">
    <property type="entry name" value="Phytase"/>
    <property type="match status" value="1"/>
</dbReference>
<proteinExistence type="predicted"/>
<dbReference type="GO" id="GO:0016158">
    <property type="term" value="F:inositol hexakisphosphate 3-phosphatase activity"/>
    <property type="evidence" value="ECO:0007669"/>
    <property type="project" value="InterPro"/>
</dbReference>
<dbReference type="SUPFAM" id="SSF50956">
    <property type="entry name" value="Thermostable phytase (3-phytase)"/>
    <property type="match status" value="2"/>
</dbReference>
<evidence type="ECO:0000313" key="3">
    <source>
        <dbReference type="Proteomes" id="UP001150830"/>
    </source>
</evidence>
<protein>
    <submittedName>
        <fullName evidence="2">Phytase</fullName>
    </submittedName>
</protein>
<sequence>MKPEYLVGLLGTTVLTACSQTAVVNTTDSSTTPAATSPALIVETVAASGEQLLALDANHWLSTGRKTGMQLTSDQQPLVLPSAGSKFLDYRQNGTQTRTITLNAHKQLQLTTFNADGQAMMASSQPLNWAVEGLCLYQPDANQNLQLFVLDDRAMAHQLVLKPQADQLQWQELRQFPLPPQAEHCRVDDLTARFFVSEENMGVWSYNARSESEIVRNAVDMVAPWGNLQKSAGPVAIVNGELLVAEPGYLHRYRITEQGADSGQRYPLPANSAPDSLQANQINQQLVVSWVDDEDGKLYSTHLNAPASSARHHNAIAEIVAAAETAPMNTEGDAADDPAIWINRAQPGNSRILGTNKQQGLMVYDLQGNNLQQLAAGRVNNVDVRQGFRLRGKATDIASASQRDERAISLFAIDPHTGEVSAAGSITTGLTDVYGLCMYQQKQDVFVFINDQDGRFEQWQIIDTPQGWQGRLRRQFAVASQPEGCAADDQQQRLFIGEEDVAVWTLSANPDASTQMQRVASVGDWLQDDIEGMDVYHGTNSTWLVVSSQGNDSYVVLDANPPFKQVARFRIGLNAERGIDGASETDGLTVTSVNLGAGYPQGLLVVQDGRNLLPDQAQNFKLVDWREVARLLPEKP</sequence>
<dbReference type="Proteomes" id="UP001150830">
    <property type="component" value="Unassembled WGS sequence"/>
</dbReference>
<reference evidence="2" key="1">
    <citation type="submission" date="2022-11" db="EMBL/GenBank/DDBJ databases">
        <title>Parathalassolutuus dongxingensis gen. nov., sp. nov., a novel member of family Oceanospirillaceae isolated from a coastal shrimp pond in Guangxi, China.</title>
        <authorList>
            <person name="Chen H."/>
        </authorList>
    </citation>
    <scope>NUCLEOTIDE SEQUENCE</scope>
    <source>
        <strain evidence="2">G-43</strain>
    </source>
</reference>
<dbReference type="RefSeq" id="WP_283174074.1">
    <property type="nucleotide sequence ID" value="NZ_JAPNOA010000029.1"/>
</dbReference>
<dbReference type="EMBL" id="JAPNOA010000029">
    <property type="protein sequence ID" value="MCY0965863.1"/>
    <property type="molecule type" value="Genomic_DNA"/>
</dbReference>